<dbReference type="Proteomes" id="UP000727071">
    <property type="component" value="Unassembled WGS sequence"/>
</dbReference>
<dbReference type="InterPro" id="IPR028098">
    <property type="entry name" value="Glyco_trans_4-like_N"/>
</dbReference>
<gene>
    <name evidence="3" type="ORF">KII88_01460</name>
</gene>
<keyword evidence="3" id="KW-0328">Glycosyltransferase</keyword>
<proteinExistence type="predicted"/>
<organism evidence="3 4">
    <name type="scientific">Leuconostoc gelidum subsp. gelidum</name>
    <dbReference type="NCBI Taxonomy" id="1607839"/>
    <lineage>
        <taxon>Bacteria</taxon>
        <taxon>Bacillati</taxon>
        <taxon>Bacillota</taxon>
        <taxon>Bacilli</taxon>
        <taxon>Lactobacillales</taxon>
        <taxon>Lactobacillaceae</taxon>
        <taxon>Leuconostoc</taxon>
        <taxon>Leuconostoc gelidum group</taxon>
    </lineage>
</organism>
<dbReference type="Gene3D" id="3.40.50.2000">
    <property type="entry name" value="Glycogen Phosphorylase B"/>
    <property type="match status" value="2"/>
</dbReference>
<name>A0AB35FXL4_LEUGE</name>
<feature type="domain" description="Glycosyltransferase subfamily 4-like N-terminal" evidence="2">
    <location>
        <begin position="23"/>
        <end position="153"/>
    </location>
</feature>
<keyword evidence="3" id="KW-0808">Transferase</keyword>
<dbReference type="AlphaFoldDB" id="A0AB35FXL4"/>
<dbReference type="Pfam" id="PF00534">
    <property type="entry name" value="Glycos_transf_1"/>
    <property type="match status" value="1"/>
</dbReference>
<dbReference type="GO" id="GO:0016757">
    <property type="term" value="F:glycosyltransferase activity"/>
    <property type="evidence" value="ECO:0007669"/>
    <property type="project" value="UniProtKB-KW"/>
</dbReference>
<dbReference type="InterPro" id="IPR001296">
    <property type="entry name" value="Glyco_trans_1"/>
</dbReference>
<dbReference type="RefSeq" id="WP_184284950.1">
    <property type="nucleotide sequence ID" value="NZ_JAHBFV010000003.1"/>
</dbReference>
<accession>A0AB35FXL4</accession>
<comment type="caution">
    <text evidence="3">The sequence shown here is derived from an EMBL/GenBank/DDBJ whole genome shotgun (WGS) entry which is preliminary data.</text>
</comment>
<sequence length="396" mass="45326">MFRKKALIITSTSSFLAQFNHRNIEILQNMGYEVHVAANFTHYGTLSGSSNQKFIDWLYKKQIVVHDISLRRGFGNLLDNINAVWDINQLMKQEHFTFIHVHTPIASVLGRILAFKNKVPVIYTAHGFHFSKTSAKINWLIFPIEWCLSFITKQLIVINKEDYALAVRHLHTKYIDYQAGVGINYKLLQDSTLTEHIKAKNDIIRKFNLPEHVRIIVSVGELSARKNHRIVLEALQKLGRTDVHYIIAGKGRLLGYLQELSVELNIADQIHFLNYTTAIRNINLAADVAVLPSLREGLSRAGLESIRDGAYLLGADIRGIKDYILNDEIGQTFNPRDSEVLARLLSQTVDNKRVQLGQQSINQLMIFDRKNIDQQMYAVYQKIGMENADRFRDTLG</sequence>
<dbReference type="PANTHER" id="PTHR12526">
    <property type="entry name" value="GLYCOSYLTRANSFERASE"/>
    <property type="match status" value="1"/>
</dbReference>
<dbReference type="Pfam" id="PF13477">
    <property type="entry name" value="Glyco_trans_4_2"/>
    <property type="match status" value="1"/>
</dbReference>
<evidence type="ECO:0000313" key="4">
    <source>
        <dbReference type="Proteomes" id="UP000727071"/>
    </source>
</evidence>
<evidence type="ECO:0000313" key="3">
    <source>
        <dbReference type="EMBL" id="MBZ6015212.1"/>
    </source>
</evidence>
<dbReference type="SUPFAM" id="SSF53756">
    <property type="entry name" value="UDP-Glycosyltransferase/glycogen phosphorylase"/>
    <property type="match status" value="1"/>
</dbReference>
<reference evidence="3" key="1">
    <citation type="submission" date="2021-05" db="EMBL/GenBank/DDBJ databases">
        <title>Pangenome of Leuconostoc gelidum warrants species status for Leuconostoc gelidum subsp. gasicomitatum.</title>
        <authorList>
            <person name="Johansson P."/>
            <person name="Sade E."/>
            <person name="Hultman J."/>
            <person name="Auvinen P."/>
            <person name="Bjorkroth J."/>
        </authorList>
    </citation>
    <scope>NUCLEOTIDE SEQUENCE</scope>
    <source>
        <strain evidence="3">C220d</strain>
    </source>
</reference>
<evidence type="ECO:0000259" key="1">
    <source>
        <dbReference type="Pfam" id="PF00534"/>
    </source>
</evidence>
<evidence type="ECO:0000259" key="2">
    <source>
        <dbReference type="Pfam" id="PF13477"/>
    </source>
</evidence>
<dbReference type="EMBL" id="JAHBFV010000003">
    <property type="protein sequence ID" value="MBZ6015212.1"/>
    <property type="molecule type" value="Genomic_DNA"/>
</dbReference>
<feature type="domain" description="Glycosyl transferase family 1" evidence="1">
    <location>
        <begin position="201"/>
        <end position="358"/>
    </location>
</feature>
<dbReference type="EC" id="2.4.-.-" evidence="3"/>
<protein>
    <submittedName>
        <fullName evidence="3">Glycosyltransferase</fullName>
        <ecNumber evidence="3">2.4.-.-</ecNumber>
    </submittedName>
</protein>